<dbReference type="Pfam" id="PF01594">
    <property type="entry name" value="AI-2E_transport"/>
    <property type="match status" value="1"/>
</dbReference>
<evidence type="ECO:0000256" key="7">
    <source>
        <dbReference type="ARBA" id="ARBA00023136"/>
    </source>
</evidence>
<evidence type="ECO:0000256" key="4">
    <source>
        <dbReference type="ARBA" id="ARBA00022475"/>
    </source>
</evidence>
<dbReference type="InterPro" id="IPR002549">
    <property type="entry name" value="AI-2E-like"/>
</dbReference>
<evidence type="ECO:0000256" key="3">
    <source>
        <dbReference type="ARBA" id="ARBA00022448"/>
    </source>
</evidence>
<keyword evidence="10" id="KW-1185">Reference proteome</keyword>
<keyword evidence="3" id="KW-0813">Transport</keyword>
<dbReference type="EMBL" id="JAJEPS010000003">
    <property type="protein sequence ID" value="MCC2125566.1"/>
    <property type="molecule type" value="Genomic_DNA"/>
</dbReference>
<evidence type="ECO:0000256" key="8">
    <source>
        <dbReference type="SAM" id="Phobius"/>
    </source>
</evidence>
<dbReference type="GO" id="GO:0055085">
    <property type="term" value="P:transmembrane transport"/>
    <property type="evidence" value="ECO:0007669"/>
    <property type="project" value="TreeGrafter"/>
</dbReference>
<feature type="transmembrane region" description="Helical" evidence="8">
    <location>
        <begin position="188"/>
        <end position="210"/>
    </location>
</feature>
<sequence>MKEKWKDYYYKGLAVFLTVAMCILFFFVVFRLKELGHYVKVIANILMPFIYGAVIAYLLTPVCNSIENYLVDKVQLTRRTPEKRKKLQGLFKGIAILGSILLFCLIIYALIAMLVPQLVNSILLLVEAMPGYIQTASAWLEKLVEDNPVMLNYVEQYSTDIVDYVQNFAKTSLLPNINNIITGVSSSLLTMIGVAKNLIIGLIVAVYFLNSREMFCRQARLMVQAFFPYRDLTEINERRKKRGQKLKLQRAEWIIEETNILNDYLGGFVKGKLLDSLIIGLICMVFTVVVNMPYAVLVSVIIGVTNIIPFFGPFIGAIPTAALILMVDPLKCVYFVVFIIILQQFDGNILGPKILGNTTQLSSFWVLFSILLFGGVFGIVGMVIGVPVFGFIYHLIKGWMHDRLDEQAAEKREREEIKEESEQ</sequence>
<evidence type="ECO:0000256" key="5">
    <source>
        <dbReference type="ARBA" id="ARBA00022692"/>
    </source>
</evidence>
<accession>A0AAE3A3Y5</accession>
<dbReference type="PANTHER" id="PTHR21716:SF53">
    <property type="entry name" value="PERMEASE PERM-RELATED"/>
    <property type="match status" value="1"/>
</dbReference>
<evidence type="ECO:0000256" key="2">
    <source>
        <dbReference type="ARBA" id="ARBA00009773"/>
    </source>
</evidence>
<feature type="transmembrane region" description="Helical" evidence="8">
    <location>
        <begin position="93"/>
        <end position="115"/>
    </location>
</feature>
<evidence type="ECO:0000313" key="10">
    <source>
        <dbReference type="Proteomes" id="UP001198220"/>
    </source>
</evidence>
<comment type="similarity">
    <text evidence="2">Belongs to the autoinducer-2 exporter (AI-2E) (TC 2.A.86) family.</text>
</comment>
<evidence type="ECO:0000256" key="6">
    <source>
        <dbReference type="ARBA" id="ARBA00022989"/>
    </source>
</evidence>
<keyword evidence="5 8" id="KW-0812">Transmembrane</keyword>
<feature type="transmembrane region" description="Helical" evidence="8">
    <location>
        <begin position="277"/>
        <end position="301"/>
    </location>
</feature>
<feature type="transmembrane region" description="Helical" evidence="8">
    <location>
        <begin position="12"/>
        <end position="32"/>
    </location>
</feature>
<dbReference type="RefSeq" id="WP_308458955.1">
    <property type="nucleotide sequence ID" value="NZ_JAJEPS010000003.1"/>
</dbReference>
<evidence type="ECO:0000256" key="1">
    <source>
        <dbReference type="ARBA" id="ARBA00004651"/>
    </source>
</evidence>
<feature type="transmembrane region" description="Helical" evidence="8">
    <location>
        <begin position="363"/>
        <end position="396"/>
    </location>
</feature>
<dbReference type="PANTHER" id="PTHR21716">
    <property type="entry name" value="TRANSMEMBRANE PROTEIN"/>
    <property type="match status" value="1"/>
</dbReference>
<gene>
    <name evidence="9" type="ORF">LKD36_05165</name>
</gene>
<keyword evidence="7 8" id="KW-0472">Membrane</keyword>
<feature type="transmembrane region" description="Helical" evidence="8">
    <location>
        <begin position="38"/>
        <end position="59"/>
    </location>
</feature>
<reference evidence="9 10" key="1">
    <citation type="submission" date="2021-10" db="EMBL/GenBank/DDBJ databases">
        <title>Anaerobic single-cell dispensing facilitates the cultivation of human gut bacteria.</title>
        <authorList>
            <person name="Afrizal A."/>
        </authorList>
    </citation>
    <scope>NUCLEOTIDE SEQUENCE [LARGE SCALE GENOMIC DNA]</scope>
    <source>
        <strain evidence="9 10">CLA-AA-H276</strain>
    </source>
</reference>
<keyword evidence="4" id="KW-1003">Cell membrane</keyword>
<feature type="transmembrane region" description="Helical" evidence="8">
    <location>
        <begin position="332"/>
        <end position="351"/>
    </location>
</feature>
<dbReference type="GO" id="GO:0005886">
    <property type="term" value="C:plasma membrane"/>
    <property type="evidence" value="ECO:0007669"/>
    <property type="project" value="UniProtKB-SubCell"/>
</dbReference>
<proteinExistence type="inferred from homology"/>
<name>A0AAE3A3Y5_9FIRM</name>
<comment type="subcellular location">
    <subcellularLocation>
        <location evidence="1">Cell membrane</location>
        <topology evidence="1">Multi-pass membrane protein</topology>
    </subcellularLocation>
</comment>
<dbReference type="AlphaFoldDB" id="A0AAE3A3Y5"/>
<organism evidence="9 10">
    <name type="scientific">Hominiventricola filiformis</name>
    <dbReference type="NCBI Taxonomy" id="2885352"/>
    <lineage>
        <taxon>Bacteria</taxon>
        <taxon>Bacillati</taxon>
        <taxon>Bacillota</taxon>
        <taxon>Clostridia</taxon>
        <taxon>Lachnospirales</taxon>
        <taxon>Lachnospiraceae</taxon>
        <taxon>Hominiventricola</taxon>
    </lineage>
</organism>
<comment type="caution">
    <text evidence="9">The sequence shown here is derived from an EMBL/GenBank/DDBJ whole genome shotgun (WGS) entry which is preliminary data.</text>
</comment>
<protein>
    <submittedName>
        <fullName evidence="9">AI-2E family transporter</fullName>
    </submittedName>
</protein>
<keyword evidence="6 8" id="KW-1133">Transmembrane helix</keyword>
<evidence type="ECO:0000313" key="9">
    <source>
        <dbReference type="EMBL" id="MCC2125566.1"/>
    </source>
</evidence>
<dbReference type="Proteomes" id="UP001198220">
    <property type="component" value="Unassembled WGS sequence"/>
</dbReference>